<evidence type="ECO:0000313" key="7">
    <source>
        <dbReference type="EMBL" id="MCC2137746.1"/>
    </source>
</evidence>
<organism evidence="7 8">
    <name type="scientific">Hominenteromicrobium mulieris</name>
    <dbReference type="NCBI Taxonomy" id="2885357"/>
    <lineage>
        <taxon>Bacteria</taxon>
        <taxon>Bacillati</taxon>
        <taxon>Bacillota</taxon>
        <taxon>Clostridia</taxon>
        <taxon>Eubacteriales</taxon>
        <taxon>Oscillospiraceae</taxon>
        <taxon>Hominenteromicrobium</taxon>
    </lineage>
</organism>
<reference evidence="7" key="1">
    <citation type="submission" date="2021-10" db="EMBL/GenBank/DDBJ databases">
        <title>Anaerobic single-cell dispensing facilitates the cultivation of human gut bacteria.</title>
        <authorList>
            <person name="Afrizal A."/>
        </authorList>
    </citation>
    <scope>NUCLEOTIDE SEQUENCE</scope>
    <source>
        <strain evidence="7">CLA-AA-H250</strain>
    </source>
</reference>
<keyword evidence="2" id="KW-1003">Cell membrane</keyword>
<evidence type="ECO:0000256" key="5">
    <source>
        <dbReference type="ARBA" id="ARBA00023136"/>
    </source>
</evidence>
<dbReference type="InterPro" id="IPR050833">
    <property type="entry name" value="Poly_Biosynth_Transport"/>
</dbReference>
<feature type="transmembrane region" description="Helical" evidence="6">
    <location>
        <begin position="127"/>
        <end position="149"/>
    </location>
</feature>
<comment type="caution">
    <text evidence="7">The sequence shown here is derived from an EMBL/GenBank/DDBJ whole genome shotgun (WGS) entry which is preliminary data.</text>
</comment>
<feature type="transmembrane region" description="Helical" evidence="6">
    <location>
        <begin position="236"/>
        <end position="257"/>
    </location>
</feature>
<dbReference type="Proteomes" id="UP001199424">
    <property type="component" value="Unassembled WGS sequence"/>
</dbReference>
<feature type="transmembrane region" description="Helical" evidence="6">
    <location>
        <begin position="467"/>
        <end position="487"/>
    </location>
</feature>
<evidence type="ECO:0000256" key="4">
    <source>
        <dbReference type="ARBA" id="ARBA00022989"/>
    </source>
</evidence>
<feature type="transmembrane region" description="Helical" evidence="6">
    <location>
        <begin position="296"/>
        <end position="317"/>
    </location>
</feature>
<dbReference type="PANTHER" id="PTHR30250">
    <property type="entry name" value="PST FAMILY PREDICTED COLANIC ACID TRANSPORTER"/>
    <property type="match status" value="1"/>
</dbReference>
<feature type="transmembrane region" description="Helical" evidence="6">
    <location>
        <begin position="398"/>
        <end position="419"/>
    </location>
</feature>
<evidence type="ECO:0000256" key="6">
    <source>
        <dbReference type="SAM" id="Phobius"/>
    </source>
</evidence>
<evidence type="ECO:0000256" key="2">
    <source>
        <dbReference type="ARBA" id="ARBA00022475"/>
    </source>
</evidence>
<dbReference type="PANTHER" id="PTHR30250:SF21">
    <property type="entry name" value="LIPID II FLIPPASE MURJ"/>
    <property type="match status" value="1"/>
</dbReference>
<dbReference type="GO" id="GO:0005886">
    <property type="term" value="C:plasma membrane"/>
    <property type="evidence" value="ECO:0007669"/>
    <property type="project" value="UniProtKB-SubCell"/>
</dbReference>
<feature type="transmembrane region" description="Helical" evidence="6">
    <location>
        <begin position="364"/>
        <end position="386"/>
    </location>
</feature>
<dbReference type="AlphaFoldDB" id="A0AAE3DGL3"/>
<dbReference type="CDD" id="cd13124">
    <property type="entry name" value="MATE_SpoVB_like"/>
    <property type="match status" value="1"/>
</dbReference>
<keyword evidence="3 6" id="KW-0812">Transmembrane</keyword>
<feature type="transmembrane region" description="Helical" evidence="6">
    <location>
        <begin position="90"/>
        <end position="112"/>
    </location>
</feature>
<feature type="transmembrane region" description="Helical" evidence="6">
    <location>
        <begin position="338"/>
        <end position="358"/>
    </location>
</feature>
<dbReference type="InterPro" id="IPR024923">
    <property type="entry name" value="PG_synth_SpoVB"/>
</dbReference>
<dbReference type="InterPro" id="IPR002797">
    <property type="entry name" value="Polysacc_synth"/>
</dbReference>
<keyword evidence="8" id="KW-1185">Reference proteome</keyword>
<feature type="transmembrane region" description="Helical" evidence="6">
    <location>
        <begin position="55"/>
        <end position="78"/>
    </location>
</feature>
<dbReference type="Pfam" id="PF01943">
    <property type="entry name" value="Polysacc_synt"/>
    <property type="match status" value="1"/>
</dbReference>
<dbReference type="PIRSF" id="PIRSF038958">
    <property type="entry name" value="PG_synth_SpoVB"/>
    <property type="match status" value="1"/>
</dbReference>
<feature type="transmembrane region" description="Helical" evidence="6">
    <location>
        <begin position="161"/>
        <end position="182"/>
    </location>
</feature>
<keyword evidence="4 6" id="KW-1133">Transmembrane helix</keyword>
<proteinExistence type="predicted"/>
<feature type="transmembrane region" description="Helical" evidence="6">
    <location>
        <begin position="194"/>
        <end position="215"/>
    </location>
</feature>
<dbReference type="EMBL" id="JAJEQC010000014">
    <property type="protein sequence ID" value="MCC2137746.1"/>
    <property type="molecule type" value="Genomic_DNA"/>
</dbReference>
<sequence length="536" mass="58158">MSQKTEQKGQSFLKGTAILTAATFIVKFINIFFSIPLANFLDDEGMGHFNTAYDIFVFFSVLASSGTPVAISRLVSVAYAQNRKREADKIFRVAFTLFSGIGLVGCIVMAVFSRQFAMLMNQNDRSMYAIAALAPMCFFMSLSSCLRGYFQGRSNMTPTAVSQVLESLIKLFVGIALALYFLKTTGLPELGAAGAILGVSIGSFFAVLYILLYYFRKSRDTRYSPFEPKVSSVGEILKSILTFAVPVIIGSAFLSALDIVDSSVMMYRLQGAAGVDANSAIAMKGWLGTARKYFDLPNAVIVPISTIVLPMLSGAIAKKEKREINRISTLSLRMTLMVAIPSAAGLCIFAKPICSLLLYSRPEFAANTAPLLAVMAPAVITASLLYTTNSMIQAVGKVYVPVINMIVGTVVRIGVVYVLCGIPEINAMGSAVGTFVSYLVMIILNLIALHRMLPEIPSVVRMGIRPLLASVIMGAVSYPVYLLLTRFMSEKFAVIPVILLAILVYLVAAVFTKAITREEIVQLPKGEKLADKLHLK</sequence>
<feature type="transmembrane region" description="Helical" evidence="6">
    <location>
        <begin position="12"/>
        <end position="35"/>
    </location>
</feature>
<protein>
    <submittedName>
        <fullName evidence="7">Polysaccharide biosynthesis protein</fullName>
    </submittedName>
</protein>
<feature type="transmembrane region" description="Helical" evidence="6">
    <location>
        <begin position="425"/>
        <end position="447"/>
    </location>
</feature>
<evidence type="ECO:0000313" key="8">
    <source>
        <dbReference type="Proteomes" id="UP001199424"/>
    </source>
</evidence>
<name>A0AAE3DGL3_9FIRM</name>
<gene>
    <name evidence="7" type="ORF">LKD31_12090</name>
</gene>
<accession>A0AAE3DGL3</accession>
<dbReference type="RefSeq" id="WP_308449897.1">
    <property type="nucleotide sequence ID" value="NZ_JAJEQC010000014.1"/>
</dbReference>
<keyword evidence="5 6" id="KW-0472">Membrane</keyword>
<evidence type="ECO:0000256" key="3">
    <source>
        <dbReference type="ARBA" id="ARBA00022692"/>
    </source>
</evidence>
<comment type="subcellular location">
    <subcellularLocation>
        <location evidence="1">Cell membrane</location>
        <topology evidence="1">Multi-pass membrane protein</topology>
    </subcellularLocation>
</comment>
<evidence type="ECO:0000256" key="1">
    <source>
        <dbReference type="ARBA" id="ARBA00004651"/>
    </source>
</evidence>
<feature type="transmembrane region" description="Helical" evidence="6">
    <location>
        <begin position="493"/>
        <end position="515"/>
    </location>
</feature>